<organism evidence="1">
    <name type="scientific">Bartonella rochalimae ATCC BAA-1498</name>
    <dbReference type="NCBI Taxonomy" id="685782"/>
    <lineage>
        <taxon>Bacteria</taxon>
        <taxon>Pseudomonadati</taxon>
        <taxon>Pseudomonadota</taxon>
        <taxon>Alphaproteobacteria</taxon>
        <taxon>Hyphomicrobiales</taxon>
        <taxon>Bartonellaceae</taxon>
        <taxon>Bartonella</taxon>
    </lineage>
</organism>
<dbReference type="EMBL" id="FN645459">
    <property type="protein sequence ID" value="CBI78076.1"/>
    <property type="molecule type" value="Genomic_DNA"/>
</dbReference>
<name>E6YMH4_9HYPH</name>
<evidence type="ECO:0000313" key="1">
    <source>
        <dbReference type="EMBL" id="CBI78076.1"/>
    </source>
</evidence>
<dbReference type="AlphaFoldDB" id="E6YMH4"/>
<protein>
    <submittedName>
        <fullName evidence="1">Uncharacterized protein</fullName>
    </submittedName>
</protein>
<accession>E6YMH4</accession>
<gene>
    <name evidence="1" type="ORF">BARRO_50425</name>
</gene>
<reference evidence="1" key="1">
    <citation type="journal article" date="2011" name="PLoS Genet.">
        <title>Parallel evolution of a type IV secretion system in radiating lineages of the host-restricted bacterial pathogen Bartonella.</title>
        <authorList>
            <person name="Engel P."/>
            <person name="Salzburger W."/>
            <person name="Liesch M."/>
            <person name="Chang C.C."/>
            <person name="Maruyama S."/>
            <person name="Lanz C."/>
            <person name="Calteau A."/>
            <person name="Lajus A."/>
            <person name="Medigue C."/>
            <person name="Schuster S.C."/>
            <person name="Dehio C."/>
        </authorList>
    </citation>
    <scope>NUCLEOTIDE SEQUENCE</scope>
    <source>
        <strain evidence="1">ATCC BAA-1498</strain>
    </source>
</reference>
<sequence length="42" mass="5083">MLGTKESFENNYLLFVEFMALLNYNNKSRSIKNARSFERKDY</sequence>
<proteinExistence type="predicted"/>